<name>A0AA38MAV1_9CUCU</name>
<reference evidence="2" key="1">
    <citation type="journal article" date="2023" name="G3 (Bethesda)">
        <title>Whole genome assemblies of Zophobas morio and Tenebrio molitor.</title>
        <authorList>
            <person name="Kaur S."/>
            <person name="Stinson S.A."/>
            <person name="diCenzo G.C."/>
        </authorList>
    </citation>
    <scope>NUCLEOTIDE SEQUENCE</scope>
    <source>
        <strain evidence="2">QUZm001</strain>
    </source>
</reference>
<keyword evidence="3" id="KW-1185">Reference proteome</keyword>
<sequence>MESEYEQATSTNLPVVDDVMICRFVLSKKCEFSDTSGARATYGDDAVGYVQLRRHDEICTVKALIAPEHKVRLKGYEVSVTINESEQCIIDSKCYDCAASEGGCKHGVALLFWLYRRTLEPSVTSVECYWRKSTLSKVGSTIKGQRMRELFNFRQVPSLPTKGTAFLDKVISTALKSDSHSILATMYKSEVNILEKASLYHLCLSYKKTTDAPNAEDFISFCQSNLNSEICKSINTLTILQSQSKAWFDVRYARITASKLHEVAHCKTVDGATTAAVLAASKFRGTKAMKRGLNLEDVLKVIAEEKNIKLERVGMTINDMYPIFGASADAMSDKYCVEIKCPIKTNTVKNYITPEGEITPKPYAQLQLQIFLNKKQWGLFCVASPSFETDRNVTIKEIPLDENFCHNVMEQAQAFWKKAIFPILIN</sequence>
<dbReference type="InterPro" id="IPR011604">
    <property type="entry name" value="PDDEXK-like_dom_sf"/>
</dbReference>
<comment type="caution">
    <text evidence="2">The sequence shown here is derived from an EMBL/GenBank/DDBJ whole genome shotgun (WGS) entry which is preliminary data.</text>
</comment>
<feature type="domain" description="YqaJ viral recombinase" evidence="1">
    <location>
        <begin position="247"/>
        <end position="370"/>
    </location>
</feature>
<dbReference type="CDD" id="cd22343">
    <property type="entry name" value="PDDEXK_lambda_exonuclease-like"/>
    <property type="match status" value="1"/>
</dbReference>
<dbReference type="PANTHER" id="PTHR39953:SF1">
    <property type="entry name" value="RE54151P"/>
    <property type="match status" value="1"/>
</dbReference>
<organism evidence="2 3">
    <name type="scientific">Zophobas morio</name>
    <dbReference type="NCBI Taxonomy" id="2755281"/>
    <lineage>
        <taxon>Eukaryota</taxon>
        <taxon>Metazoa</taxon>
        <taxon>Ecdysozoa</taxon>
        <taxon>Arthropoda</taxon>
        <taxon>Hexapoda</taxon>
        <taxon>Insecta</taxon>
        <taxon>Pterygota</taxon>
        <taxon>Neoptera</taxon>
        <taxon>Endopterygota</taxon>
        <taxon>Coleoptera</taxon>
        <taxon>Polyphaga</taxon>
        <taxon>Cucujiformia</taxon>
        <taxon>Tenebrionidae</taxon>
        <taxon>Zophobas</taxon>
    </lineage>
</organism>
<dbReference type="AlphaFoldDB" id="A0AA38MAV1"/>
<accession>A0AA38MAV1</accession>
<evidence type="ECO:0000259" key="1">
    <source>
        <dbReference type="Pfam" id="PF09588"/>
    </source>
</evidence>
<evidence type="ECO:0000313" key="3">
    <source>
        <dbReference type="Proteomes" id="UP001168821"/>
    </source>
</evidence>
<evidence type="ECO:0000313" key="2">
    <source>
        <dbReference type="EMBL" id="KAJ3649401.1"/>
    </source>
</evidence>
<dbReference type="SUPFAM" id="SSF52980">
    <property type="entry name" value="Restriction endonuclease-like"/>
    <property type="match status" value="1"/>
</dbReference>
<dbReference type="Proteomes" id="UP001168821">
    <property type="component" value="Unassembled WGS sequence"/>
</dbReference>
<dbReference type="PANTHER" id="PTHR39953">
    <property type="entry name" value="RE54151P"/>
    <property type="match status" value="1"/>
</dbReference>
<dbReference type="Pfam" id="PF09588">
    <property type="entry name" value="YqaJ"/>
    <property type="match status" value="1"/>
</dbReference>
<protein>
    <recommendedName>
        <fullName evidence="1">YqaJ viral recombinase domain-containing protein</fullName>
    </recommendedName>
</protein>
<dbReference type="InterPro" id="IPR019080">
    <property type="entry name" value="YqaJ_viral_recombinase"/>
</dbReference>
<dbReference type="Gene3D" id="3.90.320.10">
    <property type="match status" value="1"/>
</dbReference>
<gene>
    <name evidence="2" type="ORF">Zmor_021147</name>
</gene>
<dbReference type="EMBL" id="JALNTZ010000006">
    <property type="protein sequence ID" value="KAJ3649401.1"/>
    <property type="molecule type" value="Genomic_DNA"/>
</dbReference>
<dbReference type="GO" id="GO:0006281">
    <property type="term" value="P:DNA repair"/>
    <property type="evidence" value="ECO:0007669"/>
    <property type="project" value="UniProtKB-ARBA"/>
</dbReference>
<proteinExistence type="predicted"/>
<dbReference type="InterPro" id="IPR011335">
    <property type="entry name" value="Restrct_endonuc-II-like"/>
</dbReference>